<proteinExistence type="predicted"/>
<organism evidence="3 4">
    <name type="scientific">Corynebacterium crudilactis</name>
    <dbReference type="NCBI Taxonomy" id="1652495"/>
    <lineage>
        <taxon>Bacteria</taxon>
        <taxon>Bacillati</taxon>
        <taxon>Actinomycetota</taxon>
        <taxon>Actinomycetes</taxon>
        <taxon>Mycobacteriales</taxon>
        <taxon>Corynebacteriaceae</taxon>
        <taxon>Corynebacterium</taxon>
    </lineage>
</organism>
<sequence>MARSQTNSTNRRSAKKIKSTISGIITIIVAVIVVVTIVLDWYDDRFSTSPTEHSTAAEYRELLNGLDQKGRAPKTAYDREKFGSAWTDDVTVEFGKNGCDTRNDILQRDLVNYEFRESDKQCLIGTGTLYDPFSGETIAFARGERSSEVQIDHIVPLKDAWVKGAWRWSDQKRKDFANDPDNLLAVKGSLNQQKGASDAATWLPPNDAFRCDYAKKIITIKDRYKVSVTKAEATALHEQLDTCPA</sequence>
<feature type="transmembrane region" description="Helical" evidence="1">
    <location>
        <begin position="21"/>
        <end position="42"/>
    </location>
</feature>
<dbReference type="Pfam" id="PF07510">
    <property type="entry name" value="GmrSD_C"/>
    <property type="match status" value="1"/>
</dbReference>
<gene>
    <name evidence="3" type="ORF">ccrud_06080</name>
</gene>
<dbReference type="Proteomes" id="UP000076929">
    <property type="component" value="Chromosome"/>
</dbReference>
<dbReference type="KEGG" id="ccjz:ccrud_06080"/>
<dbReference type="PANTHER" id="PTHR24094">
    <property type="entry name" value="SECRETED PROTEIN"/>
    <property type="match status" value="1"/>
</dbReference>
<dbReference type="RefSeq" id="WP_066565319.1">
    <property type="nucleotide sequence ID" value="NZ_CP015622.1"/>
</dbReference>
<protein>
    <recommendedName>
        <fullName evidence="2">GmrSD restriction endonucleases C-terminal domain-containing protein</fullName>
    </recommendedName>
</protein>
<reference evidence="3 4" key="1">
    <citation type="submission" date="2016-05" db="EMBL/GenBank/DDBJ databases">
        <title>Complete genome sequence of Corynebacterium crudilactis, a new Corynebacterium species isolated from raw cow's milk.</title>
        <authorList>
            <person name="Christian R."/>
            <person name="Zimmermann J."/>
            <person name="Lipski A."/>
            <person name="Kalinowski J."/>
        </authorList>
    </citation>
    <scope>NUCLEOTIDE SEQUENCE [LARGE SCALE GENOMIC DNA]</scope>
    <source>
        <strain evidence="3 4">JZ16</strain>
    </source>
</reference>
<accession>A0A172QT07</accession>
<name>A0A172QT07_9CORY</name>
<evidence type="ECO:0000313" key="4">
    <source>
        <dbReference type="Proteomes" id="UP000076929"/>
    </source>
</evidence>
<dbReference type="PANTHER" id="PTHR24094:SF15">
    <property type="entry name" value="AMP-DEPENDENT SYNTHETASE_LIGASE DOMAIN-CONTAINING PROTEIN-RELATED"/>
    <property type="match status" value="1"/>
</dbReference>
<feature type="domain" description="GmrSD restriction endonucleases C-terminal" evidence="2">
    <location>
        <begin position="100"/>
        <end position="238"/>
    </location>
</feature>
<evidence type="ECO:0000259" key="2">
    <source>
        <dbReference type="Pfam" id="PF07510"/>
    </source>
</evidence>
<keyword evidence="4" id="KW-1185">Reference proteome</keyword>
<keyword evidence="1" id="KW-1133">Transmembrane helix</keyword>
<evidence type="ECO:0000256" key="1">
    <source>
        <dbReference type="SAM" id="Phobius"/>
    </source>
</evidence>
<dbReference type="InterPro" id="IPR011089">
    <property type="entry name" value="GmrSD_C"/>
</dbReference>
<evidence type="ECO:0000313" key="3">
    <source>
        <dbReference type="EMBL" id="ANE03822.1"/>
    </source>
</evidence>
<dbReference type="EMBL" id="CP015622">
    <property type="protein sequence ID" value="ANE03822.1"/>
    <property type="molecule type" value="Genomic_DNA"/>
</dbReference>
<keyword evidence="1" id="KW-0472">Membrane</keyword>
<dbReference type="STRING" id="1652495.ccrud_06080"/>
<dbReference type="AlphaFoldDB" id="A0A172QT07"/>
<dbReference type="OrthoDB" id="5196645at2"/>
<keyword evidence="1" id="KW-0812">Transmembrane</keyword>